<dbReference type="InterPro" id="IPR002637">
    <property type="entry name" value="RdgB/HAM1"/>
</dbReference>
<dbReference type="SUPFAM" id="SSF52972">
    <property type="entry name" value="ITPase-like"/>
    <property type="match status" value="1"/>
</dbReference>
<dbReference type="CDD" id="cd00985">
    <property type="entry name" value="Maf_Ham1"/>
    <property type="match status" value="1"/>
</dbReference>
<organism evidence="3">
    <name type="scientific">marine metagenome</name>
    <dbReference type="NCBI Taxonomy" id="408172"/>
    <lineage>
        <taxon>unclassified sequences</taxon>
        <taxon>metagenomes</taxon>
        <taxon>ecological metagenomes</taxon>
    </lineage>
</organism>
<dbReference type="GO" id="GO:0009143">
    <property type="term" value="P:nucleoside triphosphate catabolic process"/>
    <property type="evidence" value="ECO:0007669"/>
    <property type="project" value="InterPro"/>
</dbReference>
<accession>A0A382VBN4</accession>
<dbReference type="AlphaFoldDB" id="A0A382VBN4"/>
<evidence type="ECO:0000256" key="1">
    <source>
        <dbReference type="ARBA" id="ARBA00008023"/>
    </source>
</evidence>
<gene>
    <name evidence="3" type="ORF">METZ01_LOCUS396714</name>
</gene>
<dbReference type="Gene3D" id="3.90.950.10">
    <property type="match status" value="1"/>
</dbReference>
<feature type="non-terminal residue" evidence="3">
    <location>
        <position position="140"/>
    </location>
</feature>
<evidence type="ECO:0008006" key="4">
    <source>
        <dbReference type="Google" id="ProtNLM"/>
    </source>
</evidence>
<evidence type="ECO:0000313" key="3">
    <source>
        <dbReference type="EMBL" id="SVD43860.1"/>
    </source>
</evidence>
<dbReference type="Pfam" id="PF01725">
    <property type="entry name" value="Ham1p_like"/>
    <property type="match status" value="1"/>
</dbReference>
<dbReference type="PANTHER" id="PTHR11067">
    <property type="entry name" value="INOSINE TRIPHOSPHATE PYROPHOSPHATASE/HAM1 PROTEIN"/>
    <property type="match status" value="1"/>
</dbReference>
<keyword evidence="2" id="KW-0378">Hydrolase</keyword>
<protein>
    <recommendedName>
        <fullName evidence="4">Non-canonical purine NTP pyrophosphatase</fullName>
    </recommendedName>
</protein>
<dbReference type="GO" id="GO:0047429">
    <property type="term" value="F:nucleoside triphosphate diphosphatase activity"/>
    <property type="evidence" value="ECO:0007669"/>
    <property type="project" value="InterPro"/>
</dbReference>
<reference evidence="3" key="1">
    <citation type="submission" date="2018-05" db="EMBL/GenBank/DDBJ databases">
        <authorList>
            <person name="Lanie J.A."/>
            <person name="Ng W.-L."/>
            <person name="Kazmierczak K.M."/>
            <person name="Andrzejewski T.M."/>
            <person name="Davidsen T.M."/>
            <person name="Wayne K.J."/>
            <person name="Tettelin H."/>
            <person name="Glass J.I."/>
            <person name="Rusch D."/>
            <person name="Podicherti R."/>
            <person name="Tsui H.-C.T."/>
            <person name="Winkler M.E."/>
        </authorList>
    </citation>
    <scope>NUCLEOTIDE SEQUENCE</scope>
</reference>
<dbReference type="GO" id="GO:0005737">
    <property type="term" value="C:cytoplasm"/>
    <property type="evidence" value="ECO:0007669"/>
    <property type="project" value="TreeGrafter"/>
</dbReference>
<dbReference type="PANTHER" id="PTHR11067:SF9">
    <property type="entry name" value="INOSINE TRIPHOSPHATE PYROPHOSPHATASE"/>
    <property type="match status" value="1"/>
</dbReference>
<sequence>MQHSIHFVTSNANKLRELSNLLQKKLVQIDLDLNEVQTSDLTLLVEDKLRQAWQRVGKPVIVEDTSLYFDAWGELPGPLVKWFVKHLGAKGMYQALLNFDDYHARAVCCLGYTSDGENLHLFKGEVCGEIVAPRGFTGFG</sequence>
<proteinExistence type="inferred from homology"/>
<name>A0A382VBN4_9ZZZZ</name>
<dbReference type="InterPro" id="IPR029001">
    <property type="entry name" value="ITPase-like_fam"/>
</dbReference>
<evidence type="ECO:0000256" key="2">
    <source>
        <dbReference type="ARBA" id="ARBA00022801"/>
    </source>
</evidence>
<dbReference type="EMBL" id="UINC01150682">
    <property type="protein sequence ID" value="SVD43860.1"/>
    <property type="molecule type" value="Genomic_DNA"/>
</dbReference>
<comment type="similarity">
    <text evidence="1">Belongs to the HAM1 NTPase family.</text>
</comment>